<reference evidence="1" key="1">
    <citation type="submission" date="2022-12" db="EMBL/GenBank/DDBJ databases">
        <authorList>
            <person name="Petersen C."/>
        </authorList>
    </citation>
    <scope>NUCLEOTIDE SEQUENCE</scope>
    <source>
        <strain evidence="1">IBT 21472</strain>
    </source>
</reference>
<proteinExistence type="predicted"/>
<evidence type="ECO:0000313" key="1">
    <source>
        <dbReference type="EMBL" id="KAJ5330559.1"/>
    </source>
</evidence>
<reference evidence="1" key="2">
    <citation type="journal article" date="2023" name="IMA Fungus">
        <title>Comparative genomic study of the Penicillium genus elucidates a diverse pangenome and 15 lateral gene transfer events.</title>
        <authorList>
            <person name="Petersen C."/>
            <person name="Sorensen T."/>
            <person name="Nielsen M.R."/>
            <person name="Sondergaard T.E."/>
            <person name="Sorensen J.L."/>
            <person name="Fitzpatrick D.A."/>
            <person name="Frisvad J.C."/>
            <person name="Nielsen K.L."/>
        </authorList>
    </citation>
    <scope>NUCLEOTIDE SEQUENCE</scope>
    <source>
        <strain evidence="1">IBT 21472</strain>
    </source>
</reference>
<dbReference type="Proteomes" id="UP001147746">
    <property type="component" value="Unassembled WGS sequence"/>
</dbReference>
<evidence type="ECO:0000313" key="2">
    <source>
        <dbReference type="Proteomes" id="UP001147746"/>
    </source>
</evidence>
<dbReference type="AlphaFoldDB" id="A0A9W9UCM9"/>
<accession>A0A9W9UCM9</accession>
<dbReference type="EMBL" id="JAPZBO010000001">
    <property type="protein sequence ID" value="KAJ5330559.1"/>
    <property type="molecule type" value="Genomic_DNA"/>
</dbReference>
<keyword evidence="2" id="KW-1185">Reference proteome</keyword>
<name>A0A9W9UCM9_9EURO</name>
<gene>
    <name evidence="1" type="ORF">N7476_000342</name>
</gene>
<organism evidence="1 2">
    <name type="scientific">Penicillium atrosanguineum</name>
    <dbReference type="NCBI Taxonomy" id="1132637"/>
    <lineage>
        <taxon>Eukaryota</taxon>
        <taxon>Fungi</taxon>
        <taxon>Dikarya</taxon>
        <taxon>Ascomycota</taxon>
        <taxon>Pezizomycotina</taxon>
        <taxon>Eurotiomycetes</taxon>
        <taxon>Eurotiomycetidae</taxon>
        <taxon>Eurotiales</taxon>
        <taxon>Aspergillaceae</taxon>
        <taxon>Penicillium</taxon>
    </lineage>
</organism>
<comment type="caution">
    <text evidence="1">The sequence shown here is derived from an EMBL/GenBank/DDBJ whole genome shotgun (WGS) entry which is preliminary data.</text>
</comment>
<sequence length="198" mass="22346">MPVRRNPSVTADGLLHNLVVQMERLLKFLEVDLTPVIVGNSATGEGPSPVDLMPHGASSRPWILHLQTILWWSSLALEEERWLQTHGLDRALPGNHIRGVWSMPSFLRHLGLTNDHNVRSDLQQGRKLRRLETKFGAGIVLLMVPVMPSFRRLSLGEEAKVVQLLEADYSSILLKARMLSNLRMKYQTLVPRPSPVTL</sequence>
<protein>
    <submittedName>
        <fullName evidence="1">Uncharacterized protein</fullName>
    </submittedName>
</protein>